<evidence type="ECO:0000313" key="3">
    <source>
        <dbReference type="Proteomes" id="UP000198802"/>
    </source>
</evidence>
<dbReference type="EMBL" id="FAOZ01000045">
    <property type="protein sequence ID" value="CUU60685.1"/>
    <property type="molecule type" value="Genomic_DNA"/>
</dbReference>
<dbReference type="RefSeq" id="WP_226930813.1">
    <property type="nucleotide sequence ID" value="NZ_FAOZ01000045.1"/>
</dbReference>
<dbReference type="Proteomes" id="UP000198802">
    <property type="component" value="Unassembled WGS sequence"/>
</dbReference>
<dbReference type="AlphaFoldDB" id="A0A0S4QYQ8"/>
<feature type="region of interest" description="Disordered" evidence="1">
    <location>
        <begin position="78"/>
        <end position="114"/>
    </location>
</feature>
<dbReference type="InterPro" id="IPR029069">
    <property type="entry name" value="HotDog_dom_sf"/>
</dbReference>
<dbReference type="Gene3D" id="3.10.129.10">
    <property type="entry name" value="Hotdog Thioesterase"/>
    <property type="match status" value="1"/>
</dbReference>
<accession>A0A0S4QYQ8</accession>
<evidence type="ECO:0000256" key="1">
    <source>
        <dbReference type="SAM" id="MobiDB-lite"/>
    </source>
</evidence>
<sequence length="261" mass="26809">MTQQVPAPATAPHAAAAPALAPVPAPAPVEPWVFGVAPLAQTAEAAARLRRVTGLVLALEHEDPAIETLLAALEEAERSLGPHSPAGGPPRVGTADAGASGASAASAEAGSAENAGEGLSGRVYLDHSRNIGAFNPMFPEYELTVAGDHAEGTVTFPIAYEGPPGLVHGGFLALFFDAVIQHHNCDLGLAGKTAGLSLRYRRPTPLLTELNFVLSRSAEGPRISSTGQLFAGDRLLCEAAMDAVKGDRSRLPAVSPRRAPS</sequence>
<feature type="compositionally biased region" description="Low complexity" evidence="1">
    <location>
        <begin position="93"/>
        <end position="114"/>
    </location>
</feature>
<protein>
    <recommendedName>
        <fullName evidence="4">Thioesterase superfamily protein</fullName>
    </recommendedName>
</protein>
<evidence type="ECO:0008006" key="4">
    <source>
        <dbReference type="Google" id="ProtNLM"/>
    </source>
</evidence>
<keyword evidence="3" id="KW-1185">Reference proteome</keyword>
<dbReference type="SUPFAM" id="SSF54637">
    <property type="entry name" value="Thioesterase/thiol ester dehydrase-isomerase"/>
    <property type="match status" value="1"/>
</dbReference>
<name>A0A0S4QYQ8_9ACTN</name>
<organism evidence="2 3">
    <name type="scientific">Parafrankia irregularis</name>
    <dbReference type="NCBI Taxonomy" id="795642"/>
    <lineage>
        <taxon>Bacteria</taxon>
        <taxon>Bacillati</taxon>
        <taxon>Actinomycetota</taxon>
        <taxon>Actinomycetes</taxon>
        <taxon>Frankiales</taxon>
        <taxon>Frankiaceae</taxon>
        <taxon>Parafrankia</taxon>
    </lineage>
</organism>
<reference evidence="3" key="1">
    <citation type="submission" date="2015-11" db="EMBL/GenBank/DDBJ databases">
        <authorList>
            <person name="Varghese N."/>
        </authorList>
    </citation>
    <scope>NUCLEOTIDE SEQUENCE [LARGE SCALE GENOMIC DNA]</scope>
    <source>
        <strain evidence="3">DSM 45899</strain>
    </source>
</reference>
<evidence type="ECO:0000313" key="2">
    <source>
        <dbReference type="EMBL" id="CUU60685.1"/>
    </source>
</evidence>
<proteinExistence type="predicted"/>
<gene>
    <name evidence="2" type="ORF">Ga0074812_1456</name>
</gene>